<feature type="region of interest" description="Disordered" evidence="1">
    <location>
        <begin position="61"/>
        <end position="118"/>
    </location>
</feature>
<feature type="compositionally biased region" description="Polar residues" evidence="1">
    <location>
        <begin position="90"/>
        <end position="106"/>
    </location>
</feature>
<dbReference type="Proteomes" id="UP001372338">
    <property type="component" value="Unassembled WGS sequence"/>
</dbReference>
<feature type="region of interest" description="Disordered" evidence="1">
    <location>
        <begin position="1"/>
        <end position="28"/>
    </location>
</feature>
<sequence length="118" mass="12976">MNLTVTVPKKRHRTAATRHPSTNSDKTVRDLSLNRNHHSLAIATTTTVDATALYFNDTRTAATAPHRPSRPSPSKASSLTFSHCHRDPPSLSTSCRDPVQPLQTLTLRFPSKSEPPIP</sequence>
<reference evidence="2 3" key="1">
    <citation type="submission" date="2024-01" db="EMBL/GenBank/DDBJ databases">
        <title>The genomes of 5 underutilized Papilionoideae crops provide insights into root nodulation and disease resistanc.</title>
        <authorList>
            <person name="Yuan L."/>
        </authorList>
    </citation>
    <scope>NUCLEOTIDE SEQUENCE [LARGE SCALE GENOMIC DNA]</scope>
    <source>
        <strain evidence="2">ZHUSHIDOU_FW_LH</strain>
        <tissue evidence="2">Leaf</tissue>
    </source>
</reference>
<keyword evidence="3" id="KW-1185">Reference proteome</keyword>
<dbReference type="AlphaFoldDB" id="A0AAN9EEZ0"/>
<dbReference type="EMBL" id="JAYWIO010000006">
    <property type="protein sequence ID" value="KAK7256232.1"/>
    <property type="molecule type" value="Genomic_DNA"/>
</dbReference>
<name>A0AAN9EEZ0_CROPI</name>
<comment type="caution">
    <text evidence="2">The sequence shown here is derived from an EMBL/GenBank/DDBJ whole genome shotgun (WGS) entry which is preliminary data.</text>
</comment>
<evidence type="ECO:0000313" key="2">
    <source>
        <dbReference type="EMBL" id="KAK7256232.1"/>
    </source>
</evidence>
<proteinExistence type="predicted"/>
<organism evidence="2 3">
    <name type="scientific">Crotalaria pallida</name>
    <name type="common">Smooth rattlebox</name>
    <name type="synonym">Crotalaria striata</name>
    <dbReference type="NCBI Taxonomy" id="3830"/>
    <lineage>
        <taxon>Eukaryota</taxon>
        <taxon>Viridiplantae</taxon>
        <taxon>Streptophyta</taxon>
        <taxon>Embryophyta</taxon>
        <taxon>Tracheophyta</taxon>
        <taxon>Spermatophyta</taxon>
        <taxon>Magnoliopsida</taxon>
        <taxon>eudicotyledons</taxon>
        <taxon>Gunneridae</taxon>
        <taxon>Pentapetalae</taxon>
        <taxon>rosids</taxon>
        <taxon>fabids</taxon>
        <taxon>Fabales</taxon>
        <taxon>Fabaceae</taxon>
        <taxon>Papilionoideae</taxon>
        <taxon>50 kb inversion clade</taxon>
        <taxon>genistoids sensu lato</taxon>
        <taxon>core genistoids</taxon>
        <taxon>Crotalarieae</taxon>
        <taxon>Crotalaria</taxon>
    </lineage>
</organism>
<accession>A0AAN9EEZ0</accession>
<feature type="compositionally biased region" description="Low complexity" evidence="1">
    <location>
        <begin position="61"/>
        <end position="80"/>
    </location>
</feature>
<evidence type="ECO:0000313" key="3">
    <source>
        <dbReference type="Proteomes" id="UP001372338"/>
    </source>
</evidence>
<protein>
    <submittedName>
        <fullName evidence="2">Uncharacterized protein</fullName>
    </submittedName>
</protein>
<evidence type="ECO:0000256" key="1">
    <source>
        <dbReference type="SAM" id="MobiDB-lite"/>
    </source>
</evidence>
<gene>
    <name evidence="2" type="ORF">RIF29_29671</name>
</gene>